<feature type="chain" id="PRO_5024408764" description="PLAT domain-containing protein" evidence="1">
    <location>
        <begin position="18"/>
        <end position="147"/>
    </location>
</feature>
<dbReference type="EMBL" id="AP021876">
    <property type="protein sequence ID" value="BBO80160.1"/>
    <property type="molecule type" value="Genomic_DNA"/>
</dbReference>
<evidence type="ECO:0000313" key="2">
    <source>
        <dbReference type="EMBL" id="BBO80160.1"/>
    </source>
</evidence>
<accession>A0A5K7ZNI6</accession>
<organism evidence="2 3">
    <name type="scientific">Desulfosarcina ovata subsp. sediminis</name>
    <dbReference type="NCBI Taxonomy" id="885957"/>
    <lineage>
        <taxon>Bacteria</taxon>
        <taxon>Pseudomonadati</taxon>
        <taxon>Thermodesulfobacteriota</taxon>
        <taxon>Desulfobacteria</taxon>
        <taxon>Desulfobacterales</taxon>
        <taxon>Desulfosarcinaceae</taxon>
        <taxon>Desulfosarcina</taxon>
    </lineage>
</organism>
<name>A0A5K7ZNI6_9BACT</name>
<dbReference type="Proteomes" id="UP000425960">
    <property type="component" value="Chromosome"/>
</dbReference>
<evidence type="ECO:0008006" key="4">
    <source>
        <dbReference type="Google" id="ProtNLM"/>
    </source>
</evidence>
<keyword evidence="1" id="KW-0732">Signal</keyword>
<evidence type="ECO:0000256" key="1">
    <source>
        <dbReference type="SAM" id="SignalP"/>
    </source>
</evidence>
<proteinExistence type="predicted"/>
<dbReference type="AlphaFoldDB" id="A0A5K7ZNI6"/>
<gene>
    <name evidence="2" type="ORF">DSCO28_07260</name>
</gene>
<protein>
    <recommendedName>
        <fullName evidence="4">PLAT domain-containing protein</fullName>
    </recommendedName>
</protein>
<feature type="signal peptide" evidence="1">
    <location>
        <begin position="1"/>
        <end position="17"/>
    </location>
</feature>
<reference evidence="2 3" key="1">
    <citation type="submission" date="2019-11" db="EMBL/GenBank/DDBJ databases">
        <title>Comparative genomics of hydrocarbon-degrading Desulfosarcina strains.</title>
        <authorList>
            <person name="Watanabe M."/>
            <person name="Kojima H."/>
            <person name="Fukui M."/>
        </authorList>
    </citation>
    <scope>NUCLEOTIDE SEQUENCE [LARGE SCALE GENOMIC DNA]</scope>
    <source>
        <strain evidence="2 3">28bB2T</strain>
    </source>
</reference>
<sequence>MATLFLLTMLGWAPAEADATLDPSDVRSTRNGGHLLTSIDVSGDTNSVTIDLSAGSNDRLYDGRALWALDVTPGTDDEAPSSTIDVTIAAGNWSYTWSGLSNTANSHKSIYEADSPPASPPMVTGNITITISDLGSGATAVVQPIFW</sequence>
<dbReference type="KEGG" id="dov:DSCO28_07260"/>
<evidence type="ECO:0000313" key="3">
    <source>
        <dbReference type="Proteomes" id="UP000425960"/>
    </source>
</evidence>